<dbReference type="KEGG" id="cvr:CHLNCDRAFT_142053"/>
<organism evidence="3">
    <name type="scientific">Chlorella variabilis</name>
    <name type="common">Green alga</name>
    <dbReference type="NCBI Taxonomy" id="554065"/>
    <lineage>
        <taxon>Eukaryota</taxon>
        <taxon>Viridiplantae</taxon>
        <taxon>Chlorophyta</taxon>
        <taxon>core chlorophytes</taxon>
        <taxon>Trebouxiophyceae</taxon>
        <taxon>Chlorellales</taxon>
        <taxon>Chlorellaceae</taxon>
        <taxon>Chlorella clade</taxon>
        <taxon>Chlorella</taxon>
    </lineage>
</organism>
<evidence type="ECO:0000313" key="3">
    <source>
        <dbReference type="Proteomes" id="UP000008141"/>
    </source>
</evidence>
<name>E1Z7N0_CHLVA</name>
<reference evidence="2 3" key="1">
    <citation type="journal article" date="2010" name="Plant Cell">
        <title>The Chlorella variabilis NC64A genome reveals adaptation to photosymbiosis, coevolution with viruses, and cryptic sex.</title>
        <authorList>
            <person name="Blanc G."/>
            <person name="Duncan G."/>
            <person name="Agarkova I."/>
            <person name="Borodovsky M."/>
            <person name="Gurnon J."/>
            <person name="Kuo A."/>
            <person name="Lindquist E."/>
            <person name="Lucas S."/>
            <person name="Pangilinan J."/>
            <person name="Polle J."/>
            <person name="Salamov A."/>
            <person name="Terry A."/>
            <person name="Yamada T."/>
            <person name="Dunigan D.D."/>
            <person name="Grigoriev I.V."/>
            <person name="Claverie J.M."/>
            <person name="Van Etten J.L."/>
        </authorList>
    </citation>
    <scope>NUCLEOTIDE SEQUENCE [LARGE SCALE GENOMIC DNA]</scope>
    <source>
        <strain evidence="2 3">NC64A</strain>
    </source>
</reference>
<dbReference type="SUPFAM" id="SSF57184">
    <property type="entry name" value="Growth factor receptor domain"/>
    <property type="match status" value="2"/>
</dbReference>
<gene>
    <name evidence="2" type="ORF">CHLNCDRAFT_142053</name>
</gene>
<evidence type="ECO:0000256" key="1">
    <source>
        <dbReference type="SAM" id="MobiDB-lite"/>
    </source>
</evidence>
<proteinExistence type="predicted"/>
<dbReference type="PANTHER" id="PTHR23275:SF100">
    <property type="entry name" value="EGF-LIKE DOMAIN-CONTAINING PROTEIN"/>
    <property type="match status" value="1"/>
</dbReference>
<dbReference type="Proteomes" id="UP000008141">
    <property type="component" value="Unassembled WGS sequence"/>
</dbReference>
<dbReference type="RefSeq" id="XP_005850050.1">
    <property type="nucleotide sequence ID" value="XM_005849988.1"/>
</dbReference>
<dbReference type="GeneID" id="17357345"/>
<dbReference type="InParanoid" id="E1Z7N0"/>
<dbReference type="InterPro" id="IPR052798">
    <property type="entry name" value="Giardia_VSA"/>
</dbReference>
<evidence type="ECO:0008006" key="4">
    <source>
        <dbReference type="Google" id="ProtNLM"/>
    </source>
</evidence>
<accession>E1Z7N0</accession>
<dbReference type="AlphaFoldDB" id="E1Z7N0"/>
<dbReference type="OrthoDB" id="18487at2759"/>
<dbReference type="PANTHER" id="PTHR23275">
    <property type="entry name" value="CABRIOLET.-RELATED"/>
    <property type="match status" value="1"/>
</dbReference>
<dbReference type="InterPro" id="IPR009030">
    <property type="entry name" value="Growth_fac_rcpt_cys_sf"/>
</dbReference>
<feature type="region of interest" description="Disordered" evidence="1">
    <location>
        <begin position="31"/>
        <end position="58"/>
    </location>
</feature>
<sequence>MRQKVEYFSPYEDIEFGIVGWAAPLRRRQRQQAVDPNAVPPPPQAAPLRRRRQQAVDRNAVPPSPVAVACKTSVCWRCAEDYRRCNTCADGFFLTKTGTCARCKLPGCARCDGDVTKCTACEASYRLVKGKCVPCSGCRENDEQGQPLGCDAKTGICKECADGYFRNARQACVKGTIPHCKTYASPTACKVYAPGSQGSMSSQGYGLTNRKRCLKCRPGCLECDTNSGPCRFCMIGSGKIKDGSCKPCENGNAFALSSGGCVSCEGTPKNCTSCYPGPGDTPRYQQDPATGACIHVNV</sequence>
<dbReference type="Gene3D" id="2.10.220.10">
    <property type="entry name" value="Hormone Receptor, Insulin-like Growth Factor Receptor 1, Chain A, domain 2"/>
    <property type="match status" value="1"/>
</dbReference>
<protein>
    <recommendedName>
        <fullName evidence="4">TNFR-Cys domain-containing protein</fullName>
    </recommendedName>
</protein>
<keyword evidence="3" id="KW-1185">Reference proteome</keyword>
<dbReference type="EMBL" id="GL433838">
    <property type="protein sequence ID" value="EFN57948.1"/>
    <property type="molecule type" value="Genomic_DNA"/>
</dbReference>
<evidence type="ECO:0000313" key="2">
    <source>
        <dbReference type="EMBL" id="EFN57948.1"/>
    </source>
</evidence>